<evidence type="ECO:0000256" key="1">
    <source>
        <dbReference type="ARBA" id="ARBA00022670"/>
    </source>
</evidence>
<evidence type="ECO:0000313" key="5">
    <source>
        <dbReference type="Proteomes" id="UP001151760"/>
    </source>
</evidence>
<dbReference type="PROSITE" id="PS50994">
    <property type="entry name" value="INTEGRASE"/>
    <property type="match status" value="1"/>
</dbReference>
<sequence>MTHPYSKRNYVPRAVLMKFGLKTLNTAKQNSSRAAISVNTTRPINTAYTRSTMNSARPTINIFNKAHSHVQRSFNKYSTDKNSNFNVKVNTVKENVTIIGSKAVVSDNMGNEANAVKALTCWVWRPNQKVLDHIELQDKGVIDSGCSRHMTRNKSYLSDYKEIDGGFVAFGGNSKGGKITGKEMNQFCEMKGIKREFSVARTQQQNRVAERKNRIILEAVRTMLADSMLPTTFWGEVVNTACYVQNRVLVIKPHNKTPYELFNGRPPTIIFMRPFGCPVTILNTLDHLGKFDRKADEGFFIRYSINSKAFRVFNSRTRIVEENLHITFLENKPNVAGSGPEWLFDIDRLTKSMNYKSVVVGNQANGNAGTKDSLDAGQARKKTVPGHEYILLPLCTSSSPISSSPKSSDDEVADDTQKKSTEAHTNNINTASSTVNTACIEDNDVDENVIIGCAHDPNIPELEDTGIFGAAYVDEDFVAGRDMNNLESTMSVSLIATTRIYKDHPAEQIIRDLHLAMWKTRRGVE</sequence>
<accession>A0ABQ5G4H6</accession>
<dbReference type="PANTHER" id="PTHR42648:SF32">
    <property type="entry name" value="RIBONUCLEASE H-LIKE DOMAIN, GAG-PRE-INTEGRASE DOMAIN PROTEIN-RELATED"/>
    <property type="match status" value="1"/>
</dbReference>
<keyword evidence="1" id="KW-0378">Hydrolase</keyword>
<organism evidence="4 5">
    <name type="scientific">Tanacetum coccineum</name>
    <dbReference type="NCBI Taxonomy" id="301880"/>
    <lineage>
        <taxon>Eukaryota</taxon>
        <taxon>Viridiplantae</taxon>
        <taxon>Streptophyta</taxon>
        <taxon>Embryophyta</taxon>
        <taxon>Tracheophyta</taxon>
        <taxon>Spermatophyta</taxon>
        <taxon>Magnoliopsida</taxon>
        <taxon>eudicotyledons</taxon>
        <taxon>Gunneridae</taxon>
        <taxon>Pentapetalae</taxon>
        <taxon>asterids</taxon>
        <taxon>campanulids</taxon>
        <taxon>Asterales</taxon>
        <taxon>Asteraceae</taxon>
        <taxon>Asteroideae</taxon>
        <taxon>Anthemideae</taxon>
        <taxon>Anthemidinae</taxon>
        <taxon>Tanacetum</taxon>
    </lineage>
</organism>
<feature type="domain" description="Integrase catalytic" evidence="3">
    <location>
        <begin position="175"/>
        <end position="266"/>
    </location>
</feature>
<evidence type="ECO:0000313" key="4">
    <source>
        <dbReference type="EMBL" id="GJT69983.1"/>
    </source>
</evidence>
<reference evidence="4" key="1">
    <citation type="journal article" date="2022" name="Int. J. Mol. Sci.">
        <title>Draft Genome of Tanacetum Coccineum: Genomic Comparison of Closely Related Tanacetum-Family Plants.</title>
        <authorList>
            <person name="Yamashiro T."/>
            <person name="Shiraishi A."/>
            <person name="Nakayama K."/>
            <person name="Satake H."/>
        </authorList>
    </citation>
    <scope>NUCLEOTIDE SEQUENCE</scope>
</reference>
<proteinExistence type="predicted"/>
<feature type="region of interest" description="Disordered" evidence="2">
    <location>
        <begin position="396"/>
        <end position="429"/>
    </location>
</feature>
<protein>
    <submittedName>
        <fullName evidence="4">Retrovirus-related pol polyprotein from transposon TNT 1-94</fullName>
    </submittedName>
</protein>
<dbReference type="Proteomes" id="UP001151760">
    <property type="component" value="Unassembled WGS sequence"/>
</dbReference>
<dbReference type="InterPro" id="IPR001584">
    <property type="entry name" value="Integrase_cat-core"/>
</dbReference>
<gene>
    <name evidence="4" type="ORF">Tco_1029269</name>
</gene>
<evidence type="ECO:0000259" key="3">
    <source>
        <dbReference type="PROSITE" id="PS50994"/>
    </source>
</evidence>
<dbReference type="InterPro" id="IPR012337">
    <property type="entry name" value="RNaseH-like_sf"/>
</dbReference>
<keyword evidence="1" id="KW-0645">Protease</keyword>
<comment type="caution">
    <text evidence="4">The sequence shown here is derived from an EMBL/GenBank/DDBJ whole genome shotgun (WGS) entry which is preliminary data.</text>
</comment>
<dbReference type="InterPro" id="IPR036397">
    <property type="entry name" value="RNaseH_sf"/>
</dbReference>
<dbReference type="Pfam" id="PF25597">
    <property type="entry name" value="SH3_retrovirus"/>
    <property type="match status" value="1"/>
</dbReference>
<dbReference type="PANTHER" id="PTHR42648">
    <property type="entry name" value="TRANSPOSASE, PUTATIVE-RELATED"/>
    <property type="match status" value="1"/>
</dbReference>
<name>A0ABQ5G4H6_9ASTR</name>
<keyword evidence="5" id="KW-1185">Reference proteome</keyword>
<dbReference type="EMBL" id="BQNB010018037">
    <property type="protein sequence ID" value="GJT69983.1"/>
    <property type="molecule type" value="Genomic_DNA"/>
</dbReference>
<evidence type="ECO:0000256" key="2">
    <source>
        <dbReference type="SAM" id="MobiDB-lite"/>
    </source>
</evidence>
<dbReference type="InterPro" id="IPR039537">
    <property type="entry name" value="Retrotran_Ty1/copia-like"/>
</dbReference>
<dbReference type="InterPro" id="IPR057670">
    <property type="entry name" value="SH3_retrovirus"/>
</dbReference>
<dbReference type="SUPFAM" id="SSF53098">
    <property type="entry name" value="Ribonuclease H-like"/>
    <property type="match status" value="1"/>
</dbReference>
<dbReference type="Pfam" id="PF22936">
    <property type="entry name" value="Pol_BBD"/>
    <property type="match status" value="1"/>
</dbReference>
<feature type="compositionally biased region" description="Low complexity" evidence="2">
    <location>
        <begin position="397"/>
        <end position="406"/>
    </location>
</feature>
<dbReference type="Gene3D" id="3.30.420.10">
    <property type="entry name" value="Ribonuclease H-like superfamily/Ribonuclease H"/>
    <property type="match status" value="1"/>
</dbReference>
<dbReference type="InterPro" id="IPR054722">
    <property type="entry name" value="PolX-like_BBD"/>
</dbReference>
<reference evidence="4" key="2">
    <citation type="submission" date="2022-01" db="EMBL/GenBank/DDBJ databases">
        <authorList>
            <person name="Yamashiro T."/>
            <person name="Shiraishi A."/>
            <person name="Satake H."/>
            <person name="Nakayama K."/>
        </authorList>
    </citation>
    <scope>NUCLEOTIDE SEQUENCE</scope>
</reference>